<name>A0A0F7JUX0_9GAMM</name>
<accession>A0A0F7JUX0</accession>
<dbReference type="Proteomes" id="UP000034410">
    <property type="component" value="Chromosome"/>
</dbReference>
<dbReference type="PROSITE" id="PS51257">
    <property type="entry name" value="PROKAR_LIPOPROTEIN"/>
    <property type="match status" value="1"/>
</dbReference>
<dbReference type="SUPFAM" id="SSF48452">
    <property type="entry name" value="TPR-like"/>
    <property type="match status" value="1"/>
</dbReference>
<dbReference type="EMBL" id="CP011412">
    <property type="protein sequence ID" value="AKH19079.1"/>
    <property type="molecule type" value="Genomic_DNA"/>
</dbReference>
<evidence type="ECO:0000313" key="1">
    <source>
        <dbReference type="EMBL" id="AKH19079.1"/>
    </source>
</evidence>
<sequence length="238" mass="27005">MSSVRIPVILLIALLLSGCMTVAEKEAIEALPMYGQPELVRSDYLKSQDDAFIRQINYRYRGDLARASREWSGQALDILRLGDPDSAMRRLNRAWLLDKQNYQVYWGFAQVLVIRDELSEAAEHLERALELVDDPYQEPALLTDMGTVYSLLGTEAEALQTGQGQALFEQANARFSAAVVLDGTYLPVWQRWARSLYRQGDYRAAWEKVAQARQRGARDLSSRFLQELSARMPDPSGD</sequence>
<keyword evidence="2" id="KW-1185">Reference proteome</keyword>
<dbReference type="RefSeq" id="WP_046858017.1">
    <property type="nucleotide sequence ID" value="NZ_CP011412.1"/>
</dbReference>
<dbReference type="Pfam" id="PF14559">
    <property type="entry name" value="TPR_19"/>
    <property type="match status" value="1"/>
</dbReference>
<gene>
    <name evidence="1" type="ORF">AAY24_00525</name>
</gene>
<evidence type="ECO:0000313" key="2">
    <source>
        <dbReference type="Proteomes" id="UP000034410"/>
    </source>
</evidence>
<dbReference type="OrthoDB" id="7058419at2"/>
<dbReference type="KEGG" id="seds:AAY24_00525"/>
<dbReference type="AlphaFoldDB" id="A0A0F7JUX0"/>
<dbReference type="Gene3D" id="1.25.40.10">
    <property type="entry name" value="Tetratricopeptide repeat domain"/>
    <property type="match status" value="1"/>
</dbReference>
<reference evidence="1 2" key="1">
    <citation type="journal article" date="2015" name="Genome Announc.">
        <title>Complete Genome Sequence of Sedimenticola thiotaurini Strain SIP-G1, a Polyphosphate- and Polyhydroxyalkanoate-Accumulating Sulfur-Oxidizing Gammaproteobacterium Isolated from Salt Marsh Sediments.</title>
        <authorList>
            <person name="Flood B.E."/>
            <person name="Jones D.S."/>
            <person name="Bailey J.V."/>
        </authorList>
    </citation>
    <scope>NUCLEOTIDE SEQUENCE [LARGE SCALE GENOMIC DNA]</scope>
    <source>
        <strain evidence="1 2">SIP-G1</strain>
    </source>
</reference>
<protein>
    <submittedName>
        <fullName evidence="1">Uncharacterized protein</fullName>
    </submittedName>
</protein>
<dbReference type="InterPro" id="IPR011990">
    <property type="entry name" value="TPR-like_helical_dom_sf"/>
</dbReference>
<organism evidence="1 2">
    <name type="scientific">Sedimenticola thiotaurini</name>
    <dbReference type="NCBI Taxonomy" id="1543721"/>
    <lineage>
        <taxon>Bacteria</taxon>
        <taxon>Pseudomonadati</taxon>
        <taxon>Pseudomonadota</taxon>
        <taxon>Gammaproteobacteria</taxon>
        <taxon>Chromatiales</taxon>
        <taxon>Sedimenticolaceae</taxon>
        <taxon>Sedimenticola</taxon>
    </lineage>
</organism>
<proteinExistence type="predicted"/>